<evidence type="ECO:0000256" key="3">
    <source>
        <dbReference type="ARBA" id="ARBA00022679"/>
    </source>
</evidence>
<evidence type="ECO:0000256" key="2">
    <source>
        <dbReference type="ARBA" id="ARBA00013253"/>
    </source>
</evidence>
<keyword evidence="6" id="KW-0067">ATP-binding</keyword>
<evidence type="ECO:0000256" key="7">
    <source>
        <dbReference type="ARBA" id="ARBA00022909"/>
    </source>
</evidence>
<evidence type="ECO:0000256" key="6">
    <source>
        <dbReference type="ARBA" id="ARBA00022840"/>
    </source>
</evidence>
<dbReference type="InterPro" id="IPR035907">
    <property type="entry name" value="Hppk_sf"/>
</dbReference>
<evidence type="ECO:0000256" key="1">
    <source>
        <dbReference type="ARBA" id="ARBA00005051"/>
    </source>
</evidence>
<reference evidence="9" key="1">
    <citation type="submission" date="2018-05" db="EMBL/GenBank/DDBJ databases">
        <authorList>
            <person name="Lanie J.A."/>
            <person name="Ng W.-L."/>
            <person name="Kazmierczak K.M."/>
            <person name="Andrzejewski T.M."/>
            <person name="Davidsen T.M."/>
            <person name="Wayne K.J."/>
            <person name="Tettelin H."/>
            <person name="Glass J.I."/>
            <person name="Rusch D."/>
            <person name="Podicherti R."/>
            <person name="Tsui H.-C.T."/>
            <person name="Winkler M.E."/>
        </authorList>
    </citation>
    <scope>NUCLEOTIDE SEQUENCE</scope>
</reference>
<keyword evidence="7" id="KW-0289">Folate biosynthesis</keyword>
<dbReference type="NCBIfam" id="TIGR01498">
    <property type="entry name" value="folK"/>
    <property type="match status" value="1"/>
</dbReference>
<evidence type="ECO:0000313" key="9">
    <source>
        <dbReference type="EMBL" id="SVA69952.1"/>
    </source>
</evidence>
<keyword evidence="3" id="KW-0808">Transferase</keyword>
<dbReference type="InterPro" id="IPR000550">
    <property type="entry name" value="Hppk"/>
</dbReference>
<dbReference type="GO" id="GO:0003848">
    <property type="term" value="F:2-amino-4-hydroxy-6-hydroxymethyldihydropteridine diphosphokinase activity"/>
    <property type="evidence" value="ECO:0007669"/>
    <property type="project" value="UniProtKB-EC"/>
</dbReference>
<proteinExistence type="predicted"/>
<sequence length="149" mass="16854">MESPKQQIKSAIKSIAEIPEIQVLKASSLYKSKPVGPRGQNDYINAVIKIETEFMPLELLGYMQDIENQHGRIRKERWGPRTLDLDILIFGKEIIQDKNLTIPHSEIEKRPFVLVPLAEIDSNCSIPGVGVISDLLAVNDQKDLELLHE</sequence>
<dbReference type="GO" id="GO:0046654">
    <property type="term" value="P:tetrahydrofolate biosynthetic process"/>
    <property type="evidence" value="ECO:0007669"/>
    <property type="project" value="UniProtKB-UniPathway"/>
</dbReference>
<dbReference type="Gene3D" id="3.30.70.560">
    <property type="entry name" value="7,8-Dihydro-6-hydroxymethylpterin-pyrophosphokinase HPPK"/>
    <property type="match status" value="1"/>
</dbReference>
<keyword evidence="4" id="KW-0547">Nucleotide-binding</keyword>
<gene>
    <name evidence="9" type="ORF">METZ01_LOCUS122806</name>
</gene>
<dbReference type="EC" id="2.7.6.3" evidence="2"/>
<dbReference type="UniPathway" id="UPA00077">
    <property type="reaction ID" value="UER00155"/>
</dbReference>
<name>A0A381XZT4_9ZZZZ</name>
<keyword evidence="5" id="KW-0418">Kinase</keyword>
<dbReference type="PANTHER" id="PTHR43071:SF1">
    <property type="entry name" value="2-AMINO-4-HYDROXY-6-HYDROXYMETHYLDIHYDROPTERIDINE PYROPHOSPHOKINASE"/>
    <property type="match status" value="1"/>
</dbReference>
<dbReference type="CDD" id="cd00483">
    <property type="entry name" value="HPPK"/>
    <property type="match status" value="1"/>
</dbReference>
<evidence type="ECO:0000256" key="4">
    <source>
        <dbReference type="ARBA" id="ARBA00022741"/>
    </source>
</evidence>
<protein>
    <recommendedName>
        <fullName evidence="2">2-amino-4-hydroxy-6-hydroxymethyldihydropteridine diphosphokinase</fullName>
        <ecNumber evidence="2">2.7.6.3</ecNumber>
    </recommendedName>
</protein>
<organism evidence="9">
    <name type="scientific">marine metagenome</name>
    <dbReference type="NCBI Taxonomy" id="408172"/>
    <lineage>
        <taxon>unclassified sequences</taxon>
        <taxon>metagenomes</taxon>
        <taxon>ecological metagenomes</taxon>
    </lineage>
</organism>
<dbReference type="EMBL" id="UINC01016881">
    <property type="protein sequence ID" value="SVA69952.1"/>
    <property type="molecule type" value="Genomic_DNA"/>
</dbReference>
<dbReference type="Pfam" id="PF01288">
    <property type="entry name" value="HPPK"/>
    <property type="match status" value="1"/>
</dbReference>
<evidence type="ECO:0000259" key="8">
    <source>
        <dbReference type="PROSITE" id="PS00794"/>
    </source>
</evidence>
<dbReference type="SUPFAM" id="SSF55083">
    <property type="entry name" value="6-hydroxymethyl-7,8-dihydropterin pyrophosphokinase, HPPK"/>
    <property type="match status" value="1"/>
</dbReference>
<evidence type="ECO:0000256" key="5">
    <source>
        <dbReference type="ARBA" id="ARBA00022777"/>
    </source>
</evidence>
<dbReference type="PROSITE" id="PS00794">
    <property type="entry name" value="HPPK"/>
    <property type="match status" value="1"/>
</dbReference>
<dbReference type="PANTHER" id="PTHR43071">
    <property type="entry name" value="2-AMINO-4-HYDROXY-6-HYDROXYMETHYLDIHYDROPTERIDINE PYROPHOSPHOKINASE"/>
    <property type="match status" value="1"/>
</dbReference>
<dbReference type="AlphaFoldDB" id="A0A381XZT4"/>
<dbReference type="GO" id="GO:0046656">
    <property type="term" value="P:folic acid biosynthetic process"/>
    <property type="evidence" value="ECO:0007669"/>
    <property type="project" value="UniProtKB-KW"/>
</dbReference>
<feature type="domain" description="7,8-dihydro-6-hydroxymethylpterin-pyrophosphokinase" evidence="8">
    <location>
        <begin position="77"/>
        <end position="88"/>
    </location>
</feature>
<dbReference type="GO" id="GO:0016301">
    <property type="term" value="F:kinase activity"/>
    <property type="evidence" value="ECO:0007669"/>
    <property type="project" value="UniProtKB-KW"/>
</dbReference>
<comment type="pathway">
    <text evidence="1">Cofactor biosynthesis; tetrahydrofolate biosynthesis; 2-amino-4-hydroxy-6-hydroxymethyl-7,8-dihydropteridine diphosphate from 7,8-dihydroneopterin triphosphate: step 4/4.</text>
</comment>
<accession>A0A381XZT4</accession>
<dbReference type="GO" id="GO:0005524">
    <property type="term" value="F:ATP binding"/>
    <property type="evidence" value="ECO:0007669"/>
    <property type="project" value="UniProtKB-KW"/>
</dbReference>